<protein>
    <recommendedName>
        <fullName evidence="5">Lipoprotein</fullName>
    </recommendedName>
</protein>
<sequence>MKKIYIYLVATGLIIFSCQDGQNKDRDKKMPQTKETIKKEMFDIEKIKKHIVLQSMIDTEEQEFENPYEFTTEDLDLQMQILYEGLKESGFEDIDENLFQNKLINIFKYKNGNKKCNLTYGNIGTRYYVYYQSLLDEKKETLESSKFYFELQNLFFDRKYKIFGEPIPLKKLLKINSDNSLSITIPPFLLHRNKYLFNDNRDSFDWLIKKDAFFMESLVKKFGYTQDLELLEWVIKKTHYDKNRPEDYGSLFWVKNCDGSINLHSNTFKVLQKLYNVKTAYQILEDIKGYINYLGDEEQSKKEELTEEQRIKILANITYFGEQYKYTDNSPYQMMGRLRYFLRDSQVDILIKNKYFNLPKFKEWWDKADYDEYYVTECEYEGSCGPGYHPLSEKEWRAQHKDE</sequence>
<proteinExistence type="predicted"/>
<evidence type="ECO:0000313" key="4">
    <source>
        <dbReference type="Proteomes" id="UP001208692"/>
    </source>
</evidence>
<organism evidence="1 3">
    <name type="scientific">Capnocytophaga catalasegens</name>
    <dbReference type="NCBI Taxonomy" id="1004260"/>
    <lineage>
        <taxon>Bacteria</taxon>
        <taxon>Pseudomonadati</taxon>
        <taxon>Bacteroidota</taxon>
        <taxon>Flavobacteriia</taxon>
        <taxon>Flavobacteriales</taxon>
        <taxon>Flavobacteriaceae</taxon>
        <taxon>Capnocytophaga</taxon>
    </lineage>
</organism>
<dbReference type="PROSITE" id="PS51257">
    <property type="entry name" value="PROKAR_LIPOPROTEIN"/>
    <property type="match status" value="1"/>
</dbReference>
<evidence type="ECO:0000313" key="2">
    <source>
        <dbReference type="EMBL" id="GJM53354.1"/>
    </source>
</evidence>
<name>A0AAV5ATU3_9FLAO</name>
<dbReference type="AlphaFoldDB" id="A0AAV5ATU3"/>
<comment type="caution">
    <text evidence="1">The sequence shown here is derived from an EMBL/GenBank/DDBJ whole genome shotgun (WGS) entry which is preliminary data.</text>
</comment>
<reference evidence="1 4" key="1">
    <citation type="submission" date="2021-11" db="EMBL/GenBank/DDBJ databases">
        <title>Draft genome sequence of Capnocytophaga sp. strain KC07075 isolated from cat oral cavity.</title>
        <authorList>
            <person name="Suzuki M."/>
            <person name="Imaoka K."/>
            <person name="Kimura M."/>
            <person name="Morikawa S."/>
            <person name="Maeda K."/>
        </authorList>
    </citation>
    <scope>NUCLEOTIDE SEQUENCE</scope>
    <source>
        <strain evidence="1">KC07075</strain>
        <strain evidence="2 4">KC07079</strain>
    </source>
</reference>
<dbReference type="EMBL" id="BQKB01000037">
    <property type="protein sequence ID" value="GJM53354.1"/>
    <property type="molecule type" value="Genomic_DNA"/>
</dbReference>
<dbReference type="Proteomes" id="UP001208692">
    <property type="component" value="Unassembled WGS sequence"/>
</dbReference>
<gene>
    <name evidence="1" type="ORF">RCZ15_00910</name>
    <name evidence="2" type="ORF">RCZ16_16710</name>
</gene>
<evidence type="ECO:0008006" key="5">
    <source>
        <dbReference type="Google" id="ProtNLM"/>
    </source>
</evidence>
<evidence type="ECO:0000313" key="1">
    <source>
        <dbReference type="EMBL" id="GJM49115.1"/>
    </source>
</evidence>
<evidence type="ECO:0000313" key="3">
    <source>
        <dbReference type="Proteomes" id="UP001207736"/>
    </source>
</evidence>
<dbReference type="Proteomes" id="UP001207736">
    <property type="component" value="Unassembled WGS sequence"/>
</dbReference>
<dbReference type="RefSeq" id="WP_264847525.1">
    <property type="nucleotide sequence ID" value="NZ_BPMA01000060.1"/>
</dbReference>
<keyword evidence="4" id="KW-1185">Reference proteome</keyword>
<dbReference type="EMBL" id="BQKA01000002">
    <property type="protein sequence ID" value="GJM49115.1"/>
    <property type="molecule type" value="Genomic_DNA"/>
</dbReference>
<accession>A0AAV5ATU3</accession>